<dbReference type="Gene3D" id="3.10.490.20">
    <property type="match status" value="1"/>
</dbReference>
<dbReference type="FunFam" id="3.10.490.20:FF:000008">
    <property type="entry name" value="dynein heavy chain 2, axonemal"/>
    <property type="match status" value="1"/>
</dbReference>
<dbReference type="InterPro" id="IPR043160">
    <property type="entry name" value="Dynein_C_barrel"/>
</dbReference>
<protein>
    <recommendedName>
        <fullName evidence="1">Dynein heavy chain C-terminal domain-containing protein</fullName>
    </recommendedName>
</protein>
<organism evidence="2 3">
    <name type="scientific">Aphanomyces astaci</name>
    <name type="common">Crayfish plague agent</name>
    <dbReference type="NCBI Taxonomy" id="112090"/>
    <lineage>
        <taxon>Eukaryota</taxon>
        <taxon>Sar</taxon>
        <taxon>Stramenopiles</taxon>
        <taxon>Oomycota</taxon>
        <taxon>Saprolegniomycetes</taxon>
        <taxon>Saprolegniales</taxon>
        <taxon>Verrucalvaceae</taxon>
        <taxon>Aphanomyces</taxon>
    </lineage>
</organism>
<evidence type="ECO:0000259" key="1">
    <source>
        <dbReference type="Pfam" id="PF18199"/>
    </source>
</evidence>
<dbReference type="GO" id="GO:0030286">
    <property type="term" value="C:dynein complex"/>
    <property type="evidence" value="ECO:0007669"/>
    <property type="project" value="InterPro"/>
</dbReference>
<dbReference type="EMBL" id="QUTE01010522">
    <property type="protein sequence ID" value="RHZ13385.1"/>
    <property type="molecule type" value="Genomic_DNA"/>
</dbReference>
<comment type="caution">
    <text evidence="2">The sequence shown here is derived from an EMBL/GenBank/DDBJ whole genome shotgun (WGS) entry which is preliminary data.</text>
</comment>
<reference evidence="2 3" key="1">
    <citation type="submission" date="2018-08" db="EMBL/GenBank/DDBJ databases">
        <title>Aphanomyces genome sequencing and annotation.</title>
        <authorList>
            <person name="Minardi D."/>
            <person name="Oidtmann B."/>
            <person name="Van Der Giezen M."/>
            <person name="Studholme D.J."/>
        </authorList>
    </citation>
    <scope>NUCLEOTIDE SEQUENCE [LARGE SCALE GENOMIC DNA]</scope>
    <source>
        <strain evidence="2 3">197901</strain>
    </source>
</reference>
<sequence>VALEKGMQGMVVITPELEAVYNAMLIGAVPKAWGFCYPSLKPLGSWTQELELRIYQMRHWANTAQPVVFWLSGFTYPTGFLTALLQTAARKNGVSIDSLNWEFLIINQHEDSIVVGPKDGAYVKGLFLEGARWDFEHDCLAEPNPMDLYCNMPMIHFKPVETKKKASKGTYSCPLYMYPIRTGTRERPSFMIAVDLRCGAGKSPDLWTKRGTAMLLSLST</sequence>
<dbReference type="PANTHER" id="PTHR46961:SF8">
    <property type="entry name" value="DYNEIN AXONEMAL HEAVY CHAIN 7"/>
    <property type="match status" value="1"/>
</dbReference>
<feature type="domain" description="Dynein heavy chain C-terminal" evidence="1">
    <location>
        <begin position="2"/>
        <end position="216"/>
    </location>
</feature>
<gene>
    <name evidence="2" type="ORF">DYB31_011193</name>
</gene>
<evidence type="ECO:0000313" key="3">
    <source>
        <dbReference type="Proteomes" id="UP000266196"/>
    </source>
</evidence>
<dbReference type="Gene3D" id="1.20.1270.280">
    <property type="match status" value="1"/>
</dbReference>
<dbReference type="GO" id="GO:0045505">
    <property type="term" value="F:dynein intermediate chain binding"/>
    <property type="evidence" value="ECO:0007669"/>
    <property type="project" value="InterPro"/>
</dbReference>
<accession>A0A397F8U0</accession>
<dbReference type="PANTHER" id="PTHR46961">
    <property type="entry name" value="DYNEIN HEAVY CHAIN 1, AXONEMAL-LIKE PROTEIN"/>
    <property type="match status" value="1"/>
</dbReference>
<feature type="non-terminal residue" evidence="2">
    <location>
        <position position="1"/>
    </location>
</feature>
<dbReference type="GO" id="GO:0051959">
    <property type="term" value="F:dynein light intermediate chain binding"/>
    <property type="evidence" value="ECO:0007669"/>
    <property type="project" value="InterPro"/>
</dbReference>
<proteinExistence type="predicted"/>
<dbReference type="Pfam" id="PF18199">
    <property type="entry name" value="Dynein_C"/>
    <property type="match status" value="1"/>
</dbReference>
<dbReference type="GO" id="GO:0007018">
    <property type="term" value="P:microtubule-based movement"/>
    <property type="evidence" value="ECO:0007669"/>
    <property type="project" value="InterPro"/>
</dbReference>
<dbReference type="InterPro" id="IPR041228">
    <property type="entry name" value="Dynein_C"/>
</dbReference>
<dbReference type="InterPro" id="IPR026983">
    <property type="entry name" value="DHC"/>
</dbReference>
<name>A0A397F8U0_APHAT</name>
<dbReference type="Proteomes" id="UP000266196">
    <property type="component" value="Unassembled WGS sequence"/>
</dbReference>
<evidence type="ECO:0000313" key="2">
    <source>
        <dbReference type="EMBL" id="RHZ13385.1"/>
    </source>
</evidence>
<dbReference type="AlphaFoldDB" id="A0A397F8U0"/>